<evidence type="ECO:0000256" key="4">
    <source>
        <dbReference type="ARBA" id="ARBA00022448"/>
    </source>
</evidence>
<evidence type="ECO:0000256" key="2">
    <source>
        <dbReference type="ARBA" id="ARBA00010159"/>
    </source>
</evidence>
<comment type="caution">
    <text evidence="19">The sequence shown here is derived from an EMBL/GenBank/DDBJ whole genome shotgun (WGS) entry which is preliminary data.</text>
</comment>
<evidence type="ECO:0000256" key="14">
    <source>
        <dbReference type="ARBA" id="ARBA00023136"/>
    </source>
</evidence>
<dbReference type="GO" id="GO:0071805">
    <property type="term" value="P:potassium ion transmembrane transport"/>
    <property type="evidence" value="ECO:0000318"/>
    <property type="project" value="GO_Central"/>
</dbReference>
<feature type="domain" description="Potassium channel" evidence="18">
    <location>
        <begin position="256"/>
        <end position="323"/>
    </location>
</feature>
<dbReference type="GO" id="GO:0005886">
    <property type="term" value="C:plasma membrane"/>
    <property type="evidence" value="ECO:0000318"/>
    <property type="project" value="GO_Central"/>
</dbReference>
<evidence type="ECO:0000256" key="12">
    <source>
        <dbReference type="ARBA" id="ARBA00022989"/>
    </source>
</evidence>
<evidence type="ECO:0000256" key="1">
    <source>
        <dbReference type="ARBA" id="ARBA00004141"/>
    </source>
</evidence>
<dbReference type="Proteomes" id="UP000036987">
    <property type="component" value="Unassembled WGS sequence"/>
</dbReference>
<dbReference type="Gene3D" id="1.10.287.70">
    <property type="match status" value="2"/>
</dbReference>
<feature type="transmembrane region" description="Helical" evidence="17">
    <location>
        <begin position="249"/>
        <end position="270"/>
    </location>
</feature>
<evidence type="ECO:0000256" key="9">
    <source>
        <dbReference type="ARBA" id="ARBA00022826"/>
    </source>
</evidence>
<dbReference type="PANTHER" id="PTHR11003:SF282">
    <property type="entry name" value="TWO-PORE POTASSIUM CHANNEL 3"/>
    <property type="match status" value="1"/>
</dbReference>
<keyword evidence="11" id="KW-0630">Potassium</keyword>
<dbReference type="AlphaFoldDB" id="A0A0K9PTW7"/>
<evidence type="ECO:0000256" key="10">
    <source>
        <dbReference type="ARBA" id="ARBA00022837"/>
    </source>
</evidence>
<name>A0A0K9PTW7_ZOSMR</name>
<keyword evidence="5" id="KW-0633">Potassium transport</keyword>
<evidence type="ECO:0000256" key="8">
    <source>
        <dbReference type="ARBA" id="ARBA00022737"/>
    </source>
</evidence>
<dbReference type="STRING" id="29655.A0A0K9PTW7"/>
<gene>
    <name evidence="19" type="ORF">ZOSMA_162G00120</name>
</gene>
<evidence type="ECO:0000256" key="7">
    <source>
        <dbReference type="ARBA" id="ARBA00022723"/>
    </source>
</evidence>
<feature type="transmembrane region" description="Helical" evidence="17">
    <location>
        <begin position="125"/>
        <end position="143"/>
    </location>
</feature>
<evidence type="ECO:0000256" key="3">
    <source>
        <dbReference type="ARBA" id="ARBA00011738"/>
    </source>
</evidence>
<feature type="compositionally biased region" description="Low complexity" evidence="16">
    <location>
        <begin position="67"/>
        <end position="76"/>
    </location>
</feature>
<feature type="domain" description="Potassium channel" evidence="18">
    <location>
        <begin position="128"/>
        <end position="206"/>
    </location>
</feature>
<keyword evidence="20" id="KW-1185">Reference proteome</keyword>
<comment type="subcellular location">
    <subcellularLocation>
        <location evidence="1">Membrane</location>
        <topology evidence="1">Multi-pass membrane protein</topology>
    </subcellularLocation>
</comment>
<dbReference type="PRINTS" id="PR01333">
    <property type="entry name" value="2POREKCHANEL"/>
</dbReference>
<evidence type="ECO:0000256" key="17">
    <source>
        <dbReference type="SAM" id="Phobius"/>
    </source>
</evidence>
<organism evidence="19 20">
    <name type="scientific">Zostera marina</name>
    <name type="common">Eelgrass</name>
    <dbReference type="NCBI Taxonomy" id="29655"/>
    <lineage>
        <taxon>Eukaryota</taxon>
        <taxon>Viridiplantae</taxon>
        <taxon>Streptophyta</taxon>
        <taxon>Embryophyta</taxon>
        <taxon>Tracheophyta</taxon>
        <taxon>Spermatophyta</taxon>
        <taxon>Magnoliopsida</taxon>
        <taxon>Liliopsida</taxon>
        <taxon>Zosteraceae</taxon>
        <taxon>Zostera</taxon>
    </lineage>
</organism>
<keyword evidence="12 17" id="KW-1133">Transmembrane helix</keyword>
<keyword evidence="15 19" id="KW-0407">Ion channel</keyword>
<evidence type="ECO:0000256" key="16">
    <source>
        <dbReference type="SAM" id="MobiDB-lite"/>
    </source>
</evidence>
<keyword evidence="14 17" id="KW-0472">Membrane</keyword>
<keyword evidence="9" id="KW-0631">Potassium channel</keyword>
<accession>A0A0K9PTW7</accession>
<dbReference type="Pfam" id="PF07885">
    <property type="entry name" value="Ion_trans_2"/>
    <property type="match status" value="2"/>
</dbReference>
<evidence type="ECO:0000313" key="19">
    <source>
        <dbReference type="EMBL" id="KMZ72493.1"/>
    </source>
</evidence>
<keyword evidence="6 17" id="KW-0812">Transmembrane</keyword>
<dbReference type="InterPro" id="IPR013099">
    <property type="entry name" value="K_chnl_dom"/>
</dbReference>
<feature type="compositionally biased region" description="Low complexity" evidence="16">
    <location>
        <begin position="19"/>
        <end position="30"/>
    </location>
</feature>
<dbReference type="InterPro" id="IPR003280">
    <property type="entry name" value="2pore_dom_K_chnl"/>
</dbReference>
<feature type="region of interest" description="Disordered" evidence="16">
    <location>
        <begin position="1"/>
        <end position="90"/>
    </location>
</feature>
<dbReference type="EMBL" id="LFYR01000625">
    <property type="protein sequence ID" value="KMZ72493.1"/>
    <property type="molecule type" value="Genomic_DNA"/>
</dbReference>
<feature type="transmembrane region" description="Helical" evidence="17">
    <location>
        <begin position="184"/>
        <end position="208"/>
    </location>
</feature>
<evidence type="ECO:0000256" key="5">
    <source>
        <dbReference type="ARBA" id="ARBA00022538"/>
    </source>
</evidence>
<evidence type="ECO:0000259" key="18">
    <source>
        <dbReference type="Pfam" id="PF07885"/>
    </source>
</evidence>
<dbReference type="GO" id="GO:0009705">
    <property type="term" value="C:plant-type vacuole membrane"/>
    <property type="evidence" value="ECO:0000318"/>
    <property type="project" value="GO_Central"/>
</dbReference>
<keyword evidence="10" id="KW-0106">Calcium</keyword>
<comment type="similarity">
    <text evidence="2">Belongs to the two pore domain potassium channel (TC 1.A.1.7) family.</text>
</comment>
<proteinExistence type="inferred from homology"/>
<keyword evidence="4" id="KW-0813">Transport</keyword>
<dbReference type="OMA" id="WLIDPNY"/>
<reference evidence="20" key="1">
    <citation type="journal article" date="2016" name="Nature">
        <title>The genome of the seagrass Zostera marina reveals angiosperm adaptation to the sea.</title>
        <authorList>
            <person name="Olsen J.L."/>
            <person name="Rouze P."/>
            <person name="Verhelst B."/>
            <person name="Lin Y.-C."/>
            <person name="Bayer T."/>
            <person name="Collen J."/>
            <person name="Dattolo E."/>
            <person name="De Paoli E."/>
            <person name="Dittami S."/>
            <person name="Maumus F."/>
            <person name="Michel G."/>
            <person name="Kersting A."/>
            <person name="Lauritano C."/>
            <person name="Lohaus R."/>
            <person name="Toepel M."/>
            <person name="Tonon T."/>
            <person name="Vanneste K."/>
            <person name="Amirebrahimi M."/>
            <person name="Brakel J."/>
            <person name="Bostroem C."/>
            <person name="Chovatia M."/>
            <person name="Grimwood J."/>
            <person name="Jenkins J.W."/>
            <person name="Jueterbock A."/>
            <person name="Mraz A."/>
            <person name="Stam W.T."/>
            <person name="Tice H."/>
            <person name="Bornberg-Bauer E."/>
            <person name="Green P.J."/>
            <person name="Pearson G.A."/>
            <person name="Procaccini G."/>
            <person name="Duarte C.M."/>
            <person name="Schmutz J."/>
            <person name="Reusch T.B.H."/>
            <person name="Van de Peer Y."/>
        </authorList>
    </citation>
    <scope>NUCLEOTIDE SEQUENCE [LARGE SCALE GENOMIC DNA]</scope>
    <source>
        <strain evidence="20">cv. Finnish</strain>
    </source>
</reference>
<sequence>MDNGGALLPISKKNDGEKNTCFNTNFCNTTVEEDDDEEAAKDLATPLLKPPAISSSDGVDGADPSKDSISSSDSAAQVLPKGNSSLHRSRTAPAMANIDEVIAANNEKISSLVGWKKSGNSVRLALLYLTLYLAAGVVIYIIGRENFTSEETHSLVDALYFSVVTMCTIGYGDITPKSPFGKLFSIAFVLIGFGFIDIFLSGTVAYVLDLQESILLSAVVAARESVGKRDVGSYLVDIKKGRMRIRMKVTIALSVVVLCVGVGTAFLHFVEMLGWLDSFYLSVMSVTTVGYGDHAFNTMSGRLFASVWLLVSTLAVARAFIYLAEARIDKRHRAIAKLVLGRGMTVSEFFQADIDQNGVVSKSEFVVSKLKEMGKISDKDIHQICVEFNKLDTSNRGKITLKNLLDR</sequence>
<dbReference type="PANTHER" id="PTHR11003">
    <property type="entry name" value="POTASSIUM CHANNEL, SUBFAMILY K"/>
    <property type="match status" value="1"/>
</dbReference>
<dbReference type="OrthoDB" id="415460at2759"/>
<keyword evidence="7" id="KW-0479">Metal-binding</keyword>
<comment type="subunit">
    <text evidence="3">Homodimer.</text>
</comment>
<evidence type="ECO:0000256" key="11">
    <source>
        <dbReference type="ARBA" id="ARBA00022958"/>
    </source>
</evidence>
<feature type="transmembrane region" description="Helical" evidence="17">
    <location>
        <begin position="303"/>
        <end position="324"/>
    </location>
</feature>
<dbReference type="GO" id="GO:0015271">
    <property type="term" value="F:outward rectifier potassium channel activity"/>
    <property type="evidence" value="ECO:0000318"/>
    <property type="project" value="GO_Central"/>
</dbReference>
<evidence type="ECO:0000313" key="20">
    <source>
        <dbReference type="Proteomes" id="UP000036987"/>
    </source>
</evidence>
<keyword evidence="8" id="KW-0677">Repeat</keyword>
<dbReference type="GO" id="GO:0046872">
    <property type="term" value="F:metal ion binding"/>
    <property type="evidence" value="ECO:0007669"/>
    <property type="project" value="UniProtKB-KW"/>
</dbReference>
<protein>
    <submittedName>
        <fullName evidence="19">Outward rectifying potassium channel</fullName>
    </submittedName>
</protein>
<dbReference type="PROSITE" id="PS00018">
    <property type="entry name" value="EF_HAND_1"/>
    <property type="match status" value="1"/>
</dbReference>
<evidence type="ECO:0000256" key="6">
    <source>
        <dbReference type="ARBA" id="ARBA00022692"/>
    </source>
</evidence>
<dbReference type="GO" id="GO:0022841">
    <property type="term" value="F:potassium ion leak channel activity"/>
    <property type="evidence" value="ECO:0000318"/>
    <property type="project" value="GO_Central"/>
</dbReference>
<dbReference type="InterPro" id="IPR018247">
    <property type="entry name" value="EF_Hand_1_Ca_BS"/>
</dbReference>
<dbReference type="SUPFAM" id="SSF47473">
    <property type="entry name" value="EF-hand"/>
    <property type="match status" value="1"/>
</dbReference>
<evidence type="ECO:0000256" key="15">
    <source>
        <dbReference type="ARBA" id="ARBA00023303"/>
    </source>
</evidence>
<dbReference type="InterPro" id="IPR011992">
    <property type="entry name" value="EF-hand-dom_pair"/>
</dbReference>
<dbReference type="SUPFAM" id="SSF81324">
    <property type="entry name" value="Voltage-gated potassium channels"/>
    <property type="match status" value="2"/>
</dbReference>
<keyword evidence="13" id="KW-0406">Ion transport</keyword>
<dbReference type="FunFam" id="1.10.287.70:FF:000102">
    <property type="entry name" value="Two-pore potassium channel 3"/>
    <property type="match status" value="1"/>
</dbReference>
<evidence type="ECO:0000256" key="13">
    <source>
        <dbReference type="ARBA" id="ARBA00023065"/>
    </source>
</evidence>